<keyword evidence="1" id="KW-0472">Membrane</keyword>
<reference evidence="3 4" key="1">
    <citation type="submission" date="2018-09" db="EMBL/GenBank/DDBJ databases">
        <title>Genome sequencing of Nocardioides immobilis CCTCC AB 2017083 for comparison to Nocardioides silvaticus.</title>
        <authorList>
            <person name="Li C."/>
            <person name="Wang G."/>
        </authorList>
    </citation>
    <scope>NUCLEOTIDE SEQUENCE [LARGE SCALE GENOMIC DNA]</scope>
    <source>
        <strain evidence="3 4">CCTCC AB 2017083</strain>
    </source>
</reference>
<comment type="caution">
    <text evidence="3">The sequence shown here is derived from an EMBL/GenBank/DDBJ whole genome shotgun (WGS) entry which is preliminary data.</text>
</comment>
<dbReference type="OrthoDB" id="5242071at2"/>
<dbReference type="Pfam" id="PF02470">
    <property type="entry name" value="MlaD"/>
    <property type="match status" value="1"/>
</dbReference>
<name>A0A417XZC0_9ACTN</name>
<dbReference type="PANTHER" id="PTHR33371:SF4">
    <property type="entry name" value="INTERMEMBRANE PHOSPHOLIPID TRANSPORT SYSTEM BINDING PROTEIN MLAD"/>
    <property type="match status" value="1"/>
</dbReference>
<dbReference type="Proteomes" id="UP000283644">
    <property type="component" value="Unassembled WGS sequence"/>
</dbReference>
<dbReference type="InterPro" id="IPR052336">
    <property type="entry name" value="MlaD_Phospholipid_Transporter"/>
</dbReference>
<organism evidence="3 4">
    <name type="scientific">Nocardioides immobilis</name>
    <dbReference type="NCBI Taxonomy" id="2049295"/>
    <lineage>
        <taxon>Bacteria</taxon>
        <taxon>Bacillati</taxon>
        <taxon>Actinomycetota</taxon>
        <taxon>Actinomycetes</taxon>
        <taxon>Propionibacteriales</taxon>
        <taxon>Nocardioidaceae</taxon>
        <taxon>Nocardioides</taxon>
    </lineage>
</organism>
<feature type="domain" description="Mce/MlaD" evidence="2">
    <location>
        <begin position="54"/>
        <end position="133"/>
    </location>
</feature>
<accession>A0A417XZC0</accession>
<evidence type="ECO:0000259" key="2">
    <source>
        <dbReference type="Pfam" id="PF02470"/>
    </source>
</evidence>
<dbReference type="EMBL" id="QXGH01000022">
    <property type="protein sequence ID" value="RHW25730.1"/>
    <property type="molecule type" value="Genomic_DNA"/>
</dbReference>
<dbReference type="PANTHER" id="PTHR33371">
    <property type="entry name" value="INTERMEMBRANE PHOSPHOLIPID TRANSPORT SYSTEM BINDING PROTEIN MLAD-RELATED"/>
    <property type="match status" value="1"/>
</dbReference>
<keyword evidence="4" id="KW-1185">Reference proteome</keyword>
<dbReference type="AlphaFoldDB" id="A0A417XZC0"/>
<proteinExistence type="predicted"/>
<keyword evidence="1" id="KW-0812">Transmembrane</keyword>
<feature type="transmembrane region" description="Helical" evidence="1">
    <location>
        <begin position="21"/>
        <end position="43"/>
    </location>
</feature>
<protein>
    <submittedName>
        <fullName evidence="3">MCE family protein</fullName>
    </submittedName>
</protein>
<evidence type="ECO:0000313" key="3">
    <source>
        <dbReference type="EMBL" id="RHW25730.1"/>
    </source>
</evidence>
<dbReference type="InterPro" id="IPR003399">
    <property type="entry name" value="Mce/MlaD"/>
</dbReference>
<gene>
    <name evidence="3" type="ORF">D0Z08_18325</name>
</gene>
<keyword evidence="1" id="KW-1133">Transmembrane helix</keyword>
<evidence type="ECO:0000256" key="1">
    <source>
        <dbReference type="SAM" id="Phobius"/>
    </source>
</evidence>
<evidence type="ECO:0000313" key="4">
    <source>
        <dbReference type="Proteomes" id="UP000283644"/>
    </source>
</evidence>
<sequence>MNILRRLRRALAAPPVRTGRARIVKLGLSLYVVTAVVIGLLAMKPQITNLLSGGDTITAEFSSQYKLRAHDSSVKMAGITVGKVTDIDGTDDGTALVTMKLDEGIVDKLGSTPTANIEPRTLLGGRYAIELHPGGEGAFAGEIPIQRTSIPVELDTIVEALPADAREALQGLVGNAGPTLSESSDEIPDLLDSAPDVLRPVTPVLESAQGTRPRQDLHGIVSRLDAAARALTRTDGQLDATVTDLATTSSTLARHRDELSTVLAELPATLEQGGDGMNGLADVVTRLETTASSLQPATPELANLLVDLKPTLRIAQPVLRDLVPTLRELRPAVEQLVPVTDQATGILRDLRGPVMARVKGPVMDFLLNPWVGSGPYSRSAEGYQADHKVYQELAYMATNIDRASMGQDSRGSTLAFQAGVGLDSISGVPFSLDNLVNLALDNAGIDDPALRNDVLDNAGVSR</sequence>